<reference evidence="2" key="1">
    <citation type="journal article" date="2023" name="G3 (Bethesda)">
        <title>Whole genome assemblies of Zophobas morio and Tenebrio molitor.</title>
        <authorList>
            <person name="Kaur S."/>
            <person name="Stinson S.A."/>
            <person name="diCenzo G.C."/>
        </authorList>
    </citation>
    <scope>NUCLEOTIDE SEQUENCE</scope>
    <source>
        <strain evidence="2">QUZm001</strain>
    </source>
</reference>
<gene>
    <name evidence="2" type="ORF">Zmor_012651</name>
</gene>
<dbReference type="Proteomes" id="UP001168821">
    <property type="component" value="Unassembled WGS sequence"/>
</dbReference>
<sequence>MRGDRYVASLFSLPLVLFLSSAFFASPSIAPPPREIIRRRSGLISWRQQGFLRRKEDRGRALSDFFFLGSGAPVERSGCTGHVWITRNRPVAYRVGDGGRREGPG</sequence>
<evidence type="ECO:0000313" key="2">
    <source>
        <dbReference type="EMBL" id="KAJ3653397.1"/>
    </source>
</evidence>
<evidence type="ECO:0000256" key="1">
    <source>
        <dbReference type="SAM" id="SignalP"/>
    </source>
</evidence>
<evidence type="ECO:0008006" key="4">
    <source>
        <dbReference type="Google" id="ProtNLM"/>
    </source>
</evidence>
<evidence type="ECO:0000313" key="3">
    <source>
        <dbReference type="Proteomes" id="UP001168821"/>
    </source>
</evidence>
<accession>A0AA38IGC6</accession>
<proteinExistence type="predicted"/>
<feature type="signal peptide" evidence="1">
    <location>
        <begin position="1"/>
        <end position="30"/>
    </location>
</feature>
<comment type="caution">
    <text evidence="2">The sequence shown here is derived from an EMBL/GenBank/DDBJ whole genome shotgun (WGS) entry which is preliminary data.</text>
</comment>
<organism evidence="2 3">
    <name type="scientific">Zophobas morio</name>
    <dbReference type="NCBI Taxonomy" id="2755281"/>
    <lineage>
        <taxon>Eukaryota</taxon>
        <taxon>Metazoa</taxon>
        <taxon>Ecdysozoa</taxon>
        <taxon>Arthropoda</taxon>
        <taxon>Hexapoda</taxon>
        <taxon>Insecta</taxon>
        <taxon>Pterygota</taxon>
        <taxon>Neoptera</taxon>
        <taxon>Endopterygota</taxon>
        <taxon>Coleoptera</taxon>
        <taxon>Polyphaga</taxon>
        <taxon>Cucujiformia</taxon>
        <taxon>Tenebrionidae</taxon>
        <taxon>Zophobas</taxon>
    </lineage>
</organism>
<keyword evidence="3" id="KW-1185">Reference proteome</keyword>
<dbReference type="EMBL" id="JALNTZ010000004">
    <property type="protein sequence ID" value="KAJ3653397.1"/>
    <property type="molecule type" value="Genomic_DNA"/>
</dbReference>
<keyword evidence="1" id="KW-0732">Signal</keyword>
<feature type="chain" id="PRO_5041220393" description="Secreted protein" evidence="1">
    <location>
        <begin position="31"/>
        <end position="105"/>
    </location>
</feature>
<dbReference type="AlphaFoldDB" id="A0AA38IGC6"/>
<name>A0AA38IGC6_9CUCU</name>
<protein>
    <recommendedName>
        <fullName evidence="4">Secreted protein</fullName>
    </recommendedName>
</protein>